<comment type="caution">
    <text evidence="1">The sequence shown here is derived from an EMBL/GenBank/DDBJ whole genome shotgun (WGS) entry which is preliminary data.</text>
</comment>
<keyword evidence="2" id="KW-1185">Reference proteome</keyword>
<evidence type="ECO:0000313" key="1">
    <source>
        <dbReference type="EMBL" id="MBX7489383.1"/>
    </source>
</evidence>
<reference evidence="1 2" key="1">
    <citation type="submission" date="2021-08" db="EMBL/GenBank/DDBJ databases">
        <title>Comparative Genomics Analysis of the Genus Qipengyuania Reveals Extensive Genetic Diversity and Metabolic Versatility, Including the Description of Fifteen Novel Species.</title>
        <authorList>
            <person name="Liu Y."/>
        </authorList>
    </citation>
    <scope>NUCLEOTIDE SEQUENCE [LARGE SCALE GENOMIC DNA]</scope>
    <source>
        <strain evidence="1 2">GH25</strain>
    </source>
</reference>
<accession>A0ABS7JI61</accession>
<gene>
    <name evidence="1" type="ORF">K3177_12740</name>
</gene>
<sequence>MIDRKHLVFPFAALLVAGCAASSDRYPSLAVRDVERAEGTFDPVPGPQLDVPEVEVDVGPDLGAGLTSLVADAQAAHTAFTDAVPAAERSVRAASGSSIGSDSWAAAQVALADLDSARSNAAIVLGELDTLYTAATVQAEDATAIVEARNTVIALVSEEDSVLERLRAQVR</sequence>
<name>A0ABS7JI61_9SPHN</name>
<dbReference type="EMBL" id="JAIGNQ010000004">
    <property type="protein sequence ID" value="MBX7489383.1"/>
    <property type="molecule type" value="Genomic_DNA"/>
</dbReference>
<proteinExistence type="predicted"/>
<evidence type="ECO:0000313" key="2">
    <source>
        <dbReference type="Proteomes" id="UP000776651"/>
    </source>
</evidence>
<organism evidence="1 2">
    <name type="scientific">Qipengyuania pacifica</name>
    <dbReference type="NCBI Taxonomy" id="2860199"/>
    <lineage>
        <taxon>Bacteria</taxon>
        <taxon>Pseudomonadati</taxon>
        <taxon>Pseudomonadota</taxon>
        <taxon>Alphaproteobacteria</taxon>
        <taxon>Sphingomonadales</taxon>
        <taxon>Erythrobacteraceae</taxon>
        <taxon>Qipengyuania</taxon>
    </lineage>
</organism>
<dbReference type="RefSeq" id="WP_196845812.1">
    <property type="nucleotide sequence ID" value="NZ_JAHWXO010000004.1"/>
</dbReference>
<evidence type="ECO:0008006" key="3">
    <source>
        <dbReference type="Google" id="ProtNLM"/>
    </source>
</evidence>
<dbReference type="PROSITE" id="PS51257">
    <property type="entry name" value="PROKAR_LIPOPROTEIN"/>
    <property type="match status" value="1"/>
</dbReference>
<protein>
    <recommendedName>
        <fullName evidence="3">DUF4398 domain-containing protein</fullName>
    </recommendedName>
</protein>
<dbReference type="Proteomes" id="UP000776651">
    <property type="component" value="Unassembled WGS sequence"/>
</dbReference>